<organism evidence="2 3">
    <name type="scientific">Parastrongyloides trichosuri</name>
    <name type="common">Possum-specific nematode worm</name>
    <dbReference type="NCBI Taxonomy" id="131310"/>
    <lineage>
        <taxon>Eukaryota</taxon>
        <taxon>Metazoa</taxon>
        <taxon>Ecdysozoa</taxon>
        <taxon>Nematoda</taxon>
        <taxon>Chromadorea</taxon>
        <taxon>Rhabditida</taxon>
        <taxon>Tylenchina</taxon>
        <taxon>Panagrolaimomorpha</taxon>
        <taxon>Strongyloidoidea</taxon>
        <taxon>Strongyloididae</taxon>
        <taxon>Parastrongyloides</taxon>
    </lineage>
</organism>
<feature type="transmembrane region" description="Helical" evidence="1">
    <location>
        <begin position="21"/>
        <end position="41"/>
    </location>
</feature>
<accession>A0A0N4Z7L6</accession>
<keyword evidence="1" id="KW-0812">Transmembrane</keyword>
<keyword evidence="1" id="KW-1133">Transmembrane helix</keyword>
<proteinExistence type="predicted"/>
<keyword evidence="2" id="KW-1185">Reference proteome</keyword>
<sequence length="170" mass="19004">MSNRGIHRRSNSIGVDDDKRLKLVKVLFFATGLILTYENIFGIFEDFKLRLMAIIIGGSLMFLGSKEVISTFMEEVNSNHGTLKRVSNRGLQNRCQSPNSLTLQTYNVAPRIAKGINGGRRSSKGEGTDTTQIESIDTDLDDLYNAKRIDKLSSEARISRENIFGTENVN</sequence>
<evidence type="ECO:0000256" key="1">
    <source>
        <dbReference type="SAM" id="Phobius"/>
    </source>
</evidence>
<reference evidence="3" key="1">
    <citation type="submission" date="2017-02" db="UniProtKB">
        <authorList>
            <consortium name="WormBaseParasite"/>
        </authorList>
    </citation>
    <scope>IDENTIFICATION</scope>
</reference>
<evidence type="ECO:0000313" key="3">
    <source>
        <dbReference type="WBParaSite" id="PTRK_0000316800.1"/>
    </source>
</evidence>
<dbReference type="Proteomes" id="UP000038045">
    <property type="component" value="Unplaced"/>
</dbReference>
<dbReference type="STRING" id="131310.A0A0N4Z7L6"/>
<keyword evidence="1" id="KW-0472">Membrane</keyword>
<evidence type="ECO:0000313" key="2">
    <source>
        <dbReference type="Proteomes" id="UP000038045"/>
    </source>
</evidence>
<dbReference type="WBParaSite" id="PTRK_0000316800.1">
    <property type="protein sequence ID" value="PTRK_0000316800.1"/>
    <property type="gene ID" value="PTRK_0000316800"/>
</dbReference>
<protein>
    <submittedName>
        <fullName evidence="3">Uncharacterized protein</fullName>
    </submittedName>
</protein>
<name>A0A0N4Z7L6_PARTI</name>
<dbReference type="AlphaFoldDB" id="A0A0N4Z7L6"/>